<dbReference type="KEGG" id="bmet:BMMGA3_11505"/>
<feature type="compositionally biased region" description="Basic residues" evidence="1">
    <location>
        <begin position="69"/>
        <end position="81"/>
    </location>
</feature>
<feature type="compositionally biased region" description="Basic residues" evidence="1">
    <location>
        <begin position="118"/>
        <end position="127"/>
    </location>
</feature>
<gene>
    <name evidence="3" type="ORF">BMMGA3_11505</name>
</gene>
<evidence type="ECO:0000313" key="3">
    <source>
        <dbReference type="EMBL" id="AIE60697.1"/>
    </source>
</evidence>
<organism evidence="3 4">
    <name type="scientific">Bacillus methanolicus (strain MGA3 / ATCC 53907)</name>
    <dbReference type="NCBI Taxonomy" id="796606"/>
    <lineage>
        <taxon>Bacteria</taxon>
        <taxon>Bacillati</taxon>
        <taxon>Bacillota</taxon>
        <taxon>Bacilli</taxon>
        <taxon>Bacillales</taxon>
        <taxon>Bacillaceae</taxon>
        <taxon>Bacillus</taxon>
    </lineage>
</organism>
<evidence type="ECO:0008006" key="5">
    <source>
        <dbReference type="Google" id="ProtNLM"/>
    </source>
</evidence>
<evidence type="ECO:0000256" key="2">
    <source>
        <dbReference type="SAM" id="Phobius"/>
    </source>
</evidence>
<keyword evidence="4" id="KW-1185">Reference proteome</keyword>
<reference evidence="3 4" key="1">
    <citation type="journal article" date="2015" name="BMC Genomics">
        <title>Transcriptome analysis of thermophilic methylotrophic Bacillus methanolicus MGA3 using RNA-sequencing provides detailed insights into its previously uncharted transcriptional landscape.</title>
        <authorList>
            <person name="Irla M."/>
            <person name="Neshat A."/>
            <person name="Brautaset T."/>
            <person name="Ruckert C."/>
            <person name="Kalinowski J."/>
            <person name="Wendisch V.F."/>
        </authorList>
    </citation>
    <scope>NUCLEOTIDE SEQUENCE [LARGE SCALE GENOMIC DNA]</scope>
    <source>
        <strain evidence="4">MGA3 / ATCC 53907</strain>
    </source>
</reference>
<dbReference type="EMBL" id="CP007739">
    <property type="protein sequence ID" value="AIE60697.1"/>
    <property type="molecule type" value="Genomic_DNA"/>
</dbReference>
<name>I3EAD7_BACMM</name>
<keyword evidence="2" id="KW-0812">Transmembrane</keyword>
<keyword evidence="2" id="KW-0472">Membrane</keyword>
<dbReference type="Proteomes" id="UP000027602">
    <property type="component" value="Chromosome"/>
</dbReference>
<feature type="compositionally biased region" description="Polar residues" evidence="1">
    <location>
        <begin position="87"/>
        <end position="98"/>
    </location>
</feature>
<protein>
    <recommendedName>
        <fullName evidence="5">YqhP</fullName>
    </recommendedName>
</protein>
<evidence type="ECO:0000256" key="1">
    <source>
        <dbReference type="SAM" id="MobiDB-lite"/>
    </source>
</evidence>
<dbReference type="STRING" id="796606.BMMGA3_11505"/>
<dbReference type="AlphaFoldDB" id="I3EAD7"/>
<feature type="compositionally biased region" description="Basic residues" evidence="1">
    <location>
        <begin position="99"/>
        <end position="108"/>
    </location>
</feature>
<proteinExistence type="predicted"/>
<evidence type="ECO:0000313" key="4">
    <source>
        <dbReference type="Proteomes" id="UP000027602"/>
    </source>
</evidence>
<feature type="region of interest" description="Disordered" evidence="1">
    <location>
        <begin position="66"/>
        <end position="127"/>
    </location>
</feature>
<dbReference type="eggNOG" id="ENOG5033M6N">
    <property type="taxonomic scope" value="Bacteria"/>
</dbReference>
<feature type="transmembrane region" description="Helical" evidence="2">
    <location>
        <begin position="7"/>
        <end position="26"/>
    </location>
</feature>
<keyword evidence="2" id="KW-1133">Transmembrane helix</keyword>
<sequence>MKNRTANLVVTGLIIFAGIGIFGSLLANPAGFLQRIAVIILIGGIVYFFFRHFYLSTPEKQEQRAFIKAAKRSKKRFKHKDGKQTNRRSNVGSLSSLKKQNRRKKKSPVHLTVIEGKKGKKKNRASF</sequence>
<accession>I3EAD7</accession>
<dbReference type="InterPro" id="IPR048110">
    <property type="entry name" value="SA1362/YqhP-like"/>
</dbReference>
<dbReference type="NCBIfam" id="NF041554">
    <property type="entry name" value="SA1362_fam"/>
    <property type="match status" value="1"/>
</dbReference>
<feature type="transmembrane region" description="Helical" evidence="2">
    <location>
        <begin position="32"/>
        <end position="50"/>
    </location>
</feature>
<dbReference type="HOGENOM" id="CLU_148482_0_0_9"/>
<dbReference type="OrthoDB" id="2989424at2"/>